<gene>
    <name evidence="2" type="ORF">EJ08DRAFT_22685</name>
</gene>
<keyword evidence="1" id="KW-0472">Membrane</keyword>
<dbReference type="Proteomes" id="UP000800235">
    <property type="component" value="Unassembled WGS sequence"/>
</dbReference>
<keyword evidence="1" id="KW-0812">Transmembrane</keyword>
<keyword evidence="1" id="KW-1133">Transmembrane helix</keyword>
<dbReference type="Pfam" id="PF11915">
    <property type="entry name" value="DUF3433"/>
    <property type="match status" value="1"/>
</dbReference>
<accession>A0A9P4U2J3</accession>
<feature type="transmembrane region" description="Helical" evidence="1">
    <location>
        <begin position="6"/>
        <end position="23"/>
    </location>
</feature>
<evidence type="ECO:0000313" key="2">
    <source>
        <dbReference type="EMBL" id="KAF2434078.1"/>
    </source>
</evidence>
<reference evidence="2" key="1">
    <citation type="journal article" date="2020" name="Stud. Mycol.">
        <title>101 Dothideomycetes genomes: a test case for predicting lifestyles and emergence of pathogens.</title>
        <authorList>
            <person name="Haridas S."/>
            <person name="Albert R."/>
            <person name="Binder M."/>
            <person name="Bloem J."/>
            <person name="Labutti K."/>
            <person name="Salamov A."/>
            <person name="Andreopoulos B."/>
            <person name="Baker S."/>
            <person name="Barry K."/>
            <person name="Bills G."/>
            <person name="Bluhm B."/>
            <person name="Cannon C."/>
            <person name="Castanera R."/>
            <person name="Culley D."/>
            <person name="Daum C."/>
            <person name="Ezra D."/>
            <person name="Gonzalez J."/>
            <person name="Henrissat B."/>
            <person name="Kuo A."/>
            <person name="Liang C."/>
            <person name="Lipzen A."/>
            <person name="Lutzoni F."/>
            <person name="Magnuson J."/>
            <person name="Mondo S."/>
            <person name="Nolan M."/>
            <person name="Ohm R."/>
            <person name="Pangilinan J."/>
            <person name="Park H.-J."/>
            <person name="Ramirez L."/>
            <person name="Alfaro M."/>
            <person name="Sun H."/>
            <person name="Tritt A."/>
            <person name="Yoshinaga Y."/>
            <person name="Zwiers L.-H."/>
            <person name="Turgeon B."/>
            <person name="Goodwin S."/>
            <person name="Spatafora J."/>
            <person name="Crous P."/>
            <person name="Grigoriev I."/>
        </authorList>
    </citation>
    <scope>NUCLEOTIDE SEQUENCE</scope>
    <source>
        <strain evidence="2">CBS 130266</strain>
    </source>
</reference>
<organism evidence="2 3">
    <name type="scientific">Tothia fuscella</name>
    <dbReference type="NCBI Taxonomy" id="1048955"/>
    <lineage>
        <taxon>Eukaryota</taxon>
        <taxon>Fungi</taxon>
        <taxon>Dikarya</taxon>
        <taxon>Ascomycota</taxon>
        <taxon>Pezizomycotina</taxon>
        <taxon>Dothideomycetes</taxon>
        <taxon>Pleosporomycetidae</taxon>
        <taxon>Venturiales</taxon>
        <taxon>Cylindrosympodiaceae</taxon>
        <taxon>Tothia</taxon>
    </lineage>
</organism>
<dbReference type="InterPro" id="IPR021840">
    <property type="entry name" value="DUF3433"/>
</dbReference>
<evidence type="ECO:0000313" key="3">
    <source>
        <dbReference type="Proteomes" id="UP000800235"/>
    </source>
</evidence>
<proteinExistence type="predicted"/>
<protein>
    <submittedName>
        <fullName evidence="2">Uncharacterized protein</fullName>
    </submittedName>
</protein>
<dbReference type="EMBL" id="MU007018">
    <property type="protein sequence ID" value="KAF2434078.1"/>
    <property type="molecule type" value="Genomic_DNA"/>
</dbReference>
<feature type="transmembrane region" description="Helical" evidence="1">
    <location>
        <begin position="111"/>
        <end position="130"/>
    </location>
</feature>
<dbReference type="OrthoDB" id="3945330at2759"/>
<name>A0A9P4U2J3_9PEZI</name>
<dbReference type="AlphaFoldDB" id="A0A9P4U2J3"/>
<comment type="caution">
    <text evidence="2">The sequence shown here is derived from an EMBL/GenBank/DDBJ whole genome shotgun (WGS) entry which is preliminary data.</text>
</comment>
<feature type="transmembrane region" description="Helical" evidence="1">
    <location>
        <begin position="76"/>
        <end position="96"/>
    </location>
</feature>
<keyword evidence="3" id="KW-1185">Reference proteome</keyword>
<evidence type="ECO:0000256" key="1">
    <source>
        <dbReference type="SAM" id="Phobius"/>
    </source>
</evidence>
<sequence>MDSESFGVRLFMACIGLGIRFYWSAIDFFNRRVSIYSNLTTPRGAKAENSILVSSRAHALTSILSKDVLRSPLGGINSFTTLLAEVLIVTLAGVPFSKSSSYTAFNASVDISIAIIGIMLIVLPAVVLHLRKARKGPNPPDCIADTINMLSGSALVERLQGHSSLDTRERYKLIQGWGSMYAVRRRAANDKSSGREWSIDTS</sequence>